<dbReference type="SMART" id="SM01217">
    <property type="entry name" value="Fn3_like"/>
    <property type="match status" value="1"/>
</dbReference>
<gene>
    <name evidence="8" type="ORF">Cci01nite_32080</name>
</gene>
<dbReference type="InterPro" id="IPR017853">
    <property type="entry name" value="GH"/>
</dbReference>
<dbReference type="GO" id="GO:0005975">
    <property type="term" value="P:carbohydrate metabolic process"/>
    <property type="evidence" value="ECO:0007669"/>
    <property type="project" value="InterPro"/>
</dbReference>
<dbReference type="InterPro" id="IPR002772">
    <property type="entry name" value="Glyco_hydro_3_C"/>
</dbReference>
<dbReference type="InterPro" id="IPR036962">
    <property type="entry name" value="Glyco_hydro_3_N_sf"/>
</dbReference>
<keyword evidence="6" id="KW-0326">Glycosidase</keyword>
<dbReference type="PROSITE" id="PS00775">
    <property type="entry name" value="GLYCOSYL_HYDROL_F3"/>
    <property type="match status" value="1"/>
</dbReference>
<reference evidence="8 9" key="1">
    <citation type="submission" date="2021-01" db="EMBL/GenBank/DDBJ databases">
        <title>Whole genome shotgun sequence of Catellatospora citrea NBRC 14495.</title>
        <authorList>
            <person name="Komaki H."/>
            <person name="Tamura T."/>
        </authorList>
    </citation>
    <scope>NUCLEOTIDE SEQUENCE [LARGE SCALE GENOMIC DNA]</scope>
    <source>
        <strain evidence="8 9">NBRC 14495</strain>
    </source>
</reference>
<dbReference type="Proteomes" id="UP000659904">
    <property type="component" value="Unassembled WGS sequence"/>
</dbReference>
<keyword evidence="9" id="KW-1185">Reference proteome</keyword>
<keyword evidence="3" id="KW-0119">Carbohydrate metabolism</keyword>
<name>A0A8J3KCH9_9ACTN</name>
<dbReference type="Gene3D" id="2.60.40.10">
    <property type="entry name" value="Immunoglobulins"/>
    <property type="match status" value="1"/>
</dbReference>
<protein>
    <recommendedName>
        <fullName evidence="5">Exo-alpha-(1-&gt;6)-L-arabinopyranosidase</fullName>
    </recommendedName>
</protein>
<dbReference type="InterPro" id="IPR050288">
    <property type="entry name" value="Cellulose_deg_GH3"/>
</dbReference>
<evidence type="ECO:0000256" key="3">
    <source>
        <dbReference type="ARBA" id="ARBA00023277"/>
    </source>
</evidence>
<proteinExistence type="inferred from homology"/>
<evidence type="ECO:0000256" key="4">
    <source>
        <dbReference type="ARBA" id="ARBA00058905"/>
    </source>
</evidence>
<organism evidence="8 9">
    <name type="scientific">Catellatospora citrea</name>
    <dbReference type="NCBI Taxonomy" id="53366"/>
    <lineage>
        <taxon>Bacteria</taxon>
        <taxon>Bacillati</taxon>
        <taxon>Actinomycetota</taxon>
        <taxon>Actinomycetes</taxon>
        <taxon>Micromonosporales</taxon>
        <taxon>Micromonosporaceae</taxon>
        <taxon>Catellatospora</taxon>
    </lineage>
</organism>
<dbReference type="FunFam" id="2.60.40.10:FF:000495">
    <property type="entry name" value="Periplasmic beta-glucosidase"/>
    <property type="match status" value="1"/>
</dbReference>
<evidence type="ECO:0000259" key="7">
    <source>
        <dbReference type="SMART" id="SM01217"/>
    </source>
</evidence>
<dbReference type="Gene3D" id="3.20.20.300">
    <property type="entry name" value="Glycoside hydrolase, family 3, N-terminal domain"/>
    <property type="match status" value="1"/>
</dbReference>
<dbReference type="EMBL" id="BONH01000012">
    <property type="protein sequence ID" value="GIF98114.1"/>
    <property type="molecule type" value="Genomic_DNA"/>
</dbReference>
<dbReference type="GO" id="GO:0008422">
    <property type="term" value="F:beta-glucosidase activity"/>
    <property type="evidence" value="ECO:0007669"/>
    <property type="project" value="UniProtKB-ARBA"/>
</dbReference>
<comment type="function">
    <text evidence="4">Catalyzes the hydrolysis of a non-reducing terminal alpha-L-arabinopyranosidic linkage in ginsenoside Rb2 (alpha-L-arabinopyranosyl-(1-&gt;6)-alpha-D-glucopyranosyl) to release alpha-D-glucopyranosyl (Rd). It is not able to hydrolyze alpha-L-arabinofuranosyl-(1-&gt;6)-alpha-D-glucopyranosyl (Rc).</text>
</comment>
<evidence type="ECO:0000313" key="8">
    <source>
        <dbReference type="EMBL" id="GIF98114.1"/>
    </source>
</evidence>
<feature type="domain" description="Fibronectin type III-like" evidence="7">
    <location>
        <begin position="576"/>
        <end position="646"/>
    </location>
</feature>
<evidence type="ECO:0000256" key="1">
    <source>
        <dbReference type="ARBA" id="ARBA00005336"/>
    </source>
</evidence>
<dbReference type="PANTHER" id="PTHR42715">
    <property type="entry name" value="BETA-GLUCOSIDASE"/>
    <property type="match status" value="1"/>
</dbReference>
<dbReference type="InterPro" id="IPR013783">
    <property type="entry name" value="Ig-like_fold"/>
</dbReference>
<dbReference type="AlphaFoldDB" id="A0A8J3KCH9"/>
<dbReference type="InterPro" id="IPR036881">
    <property type="entry name" value="Glyco_hydro_3_C_sf"/>
</dbReference>
<sequence length="743" mass="77963">MTTDTGAIPLTTAQQAALTSGGGFWHTTAVADLPPIMLTDGPHGVRKQVTGADHGGLLDSEPATCFPPAVALGSSWDPELVRRIGEALGDEARAMGVSVLLGPGINLKRSPLGGRNFEYYAEDPLLTGVLATEWVRGLQSRGVGASLKHFAVNSQETDRMRVSADVDERTLREMYLRAFQRVVQQAQPWTVMCSYNRINGVHASQDPWLLTRVLRDEWGFEGLVVSDWGAVVDRVAAVRAGLDLTMPGPDDTGDEALVRAVADGTLDPVALDTSAARVRALVERAVAASDPAATYDADAHHALAREAAGRGIVLLKNDRDLLPLPRHDVTIAVLGEHARTPRFQGGGSSQMNPTRLDDALTEITALAGGPVLFAAGYGSDGTADEQLAAEAVETARTADVAVVFIGTAQETEGADRQSLELPAAQLALVERVLAANPRTVVVLSHGAVVLTTPWDHAVPALVEGWLLGQAGGGAIADVLFGVVNPSGRLTETIPLKLAHHPSHLDFPGEASHVRYGEGVHVGYRGFDAREQEVAYPFGFGLSYTAFAYGDATATVVDGGIEVRVPVTNTGGRDGREVVQVYASLPGSAVRRAPRELKGFANVAVAAGQTAVVVIRIARDDLAYWDPRLRRWAVEGGDYLLSVGASSRDLRTTVTVAVTGDDTRVPLSAESTLGEWLADPKGGQVLGQAFAAAAAQGGGGLAGMAADPQIFTFLSGVPLNRMAAFPGSPFTAEAVAQLVAAANS</sequence>
<dbReference type="PRINTS" id="PR00133">
    <property type="entry name" value="GLHYDRLASE3"/>
</dbReference>
<evidence type="ECO:0000256" key="2">
    <source>
        <dbReference type="ARBA" id="ARBA00022801"/>
    </source>
</evidence>
<dbReference type="SUPFAM" id="SSF52279">
    <property type="entry name" value="Beta-D-glucan exohydrolase, C-terminal domain"/>
    <property type="match status" value="1"/>
</dbReference>
<evidence type="ECO:0000313" key="9">
    <source>
        <dbReference type="Proteomes" id="UP000659904"/>
    </source>
</evidence>
<dbReference type="RefSeq" id="WP_120322442.1">
    <property type="nucleotide sequence ID" value="NZ_BONH01000012.1"/>
</dbReference>
<dbReference type="Pfam" id="PF01915">
    <property type="entry name" value="Glyco_hydro_3_C"/>
    <property type="match status" value="1"/>
</dbReference>
<dbReference type="Pfam" id="PF14310">
    <property type="entry name" value="Fn3-like"/>
    <property type="match status" value="1"/>
</dbReference>
<dbReference type="PANTHER" id="PTHR42715:SF10">
    <property type="entry name" value="BETA-GLUCOSIDASE"/>
    <property type="match status" value="1"/>
</dbReference>
<dbReference type="Pfam" id="PF00933">
    <property type="entry name" value="Glyco_hydro_3"/>
    <property type="match status" value="1"/>
</dbReference>
<dbReference type="InterPro" id="IPR001764">
    <property type="entry name" value="Glyco_hydro_3_N"/>
</dbReference>
<evidence type="ECO:0000256" key="6">
    <source>
        <dbReference type="RuleBase" id="RU361161"/>
    </source>
</evidence>
<dbReference type="SUPFAM" id="SSF51445">
    <property type="entry name" value="(Trans)glycosidases"/>
    <property type="match status" value="1"/>
</dbReference>
<dbReference type="Gene3D" id="3.40.50.1700">
    <property type="entry name" value="Glycoside hydrolase family 3 C-terminal domain"/>
    <property type="match status" value="1"/>
</dbReference>
<comment type="similarity">
    <text evidence="1 6">Belongs to the glycosyl hydrolase 3 family.</text>
</comment>
<comment type="caution">
    <text evidence="8">The sequence shown here is derived from an EMBL/GenBank/DDBJ whole genome shotgun (WGS) entry which is preliminary data.</text>
</comment>
<accession>A0A8J3KCH9</accession>
<dbReference type="InterPro" id="IPR026891">
    <property type="entry name" value="Fn3-like"/>
</dbReference>
<dbReference type="InterPro" id="IPR019800">
    <property type="entry name" value="Glyco_hydro_3_AS"/>
</dbReference>
<keyword evidence="2 6" id="KW-0378">Hydrolase</keyword>
<evidence type="ECO:0000256" key="5">
    <source>
        <dbReference type="ARBA" id="ARBA00074219"/>
    </source>
</evidence>